<dbReference type="EMBL" id="JARKIF010000014">
    <property type="protein sequence ID" value="KAJ7623477.1"/>
    <property type="molecule type" value="Genomic_DNA"/>
</dbReference>
<dbReference type="AlphaFoldDB" id="A0AAD7FH02"/>
<reference evidence="2" key="1">
    <citation type="submission" date="2023-03" db="EMBL/GenBank/DDBJ databases">
        <title>Massive genome expansion in bonnet fungi (Mycena s.s.) driven by repeated elements and novel gene families across ecological guilds.</title>
        <authorList>
            <consortium name="Lawrence Berkeley National Laboratory"/>
            <person name="Harder C.B."/>
            <person name="Miyauchi S."/>
            <person name="Viragh M."/>
            <person name="Kuo A."/>
            <person name="Thoen E."/>
            <person name="Andreopoulos B."/>
            <person name="Lu D."/>
            <person name="Skrede I."/>
            <person name="Drula E."/>
            <person name="Henrissat B."/>
            <person name="Morin E."/>
            <person name="Kohler A."/>
            <person name="Barry K."/>
            <person name="LaButti K."/>
            <person name="Morin E."/>
            <person name="Salamov A."/>
            <person name="Lipzen A."/>
            <person name="Mereny Z."/>
            <person name="Hegedus B."/>
            <person name="Baldrian P."/>
            <person name="Stursova M."/>
            <person name="Weitz H."/>
            <person name="Taylor A."/>
            <person name="Grigoriev I.V."/>
            <person name="Nagy L.G."/>
            <person name="Martin F."/>
            <person name="Kauserud H."/>
        </authorList>
    </citation>
    <scope>NUCLEOTIDE SEQUENCE</scope>
    <source>
        <strain evidence="2">9284</strain>
    </source>
</reference>
<dbReference type="InterPro" id="IPR014347">
    <property type="entry name" value="Tautomerase/MIF_sf"/>
</dbReference>
<name>A0AAD7FH02_9AGAR</name>
<accession>A0AAD7FH02</accession>
<evidence type="ECO:0000259" key="1">
    <source>
        <dbReference type="Pfam" id="PF14832"/>
    </source>
</evidence>
<dbReference type="Proteomes" id="UP001221142">
    <property type="component" value="Unassembled WGS sequence"/>
</dbReference>
<dbReference type="InterPro" id="IPR028116">
    <property type="entry name" value="Cis-CaaD-like"/>
</dbReference>
<protein>
    <recommendedName>
        <fullName evidence="1">Tautomerase cis-CaaD-like domain-containing protein</fullName>
    </recommendedName>
</protein>
<proteinExistence type="predicted"/>
<dbReference type="SUPFAM" id="SSF55331">
    <property type="entry name" value="Tautomerase/MIF"/>
    <property type="match status" value="1"/>
</dbReference>
<feature type="domain" description="Tautomerase cis-CaaD-like" evidence="1">
    <location>
        <begin position="1"/>
        <end position="140"/>
    </location>
</feature>
<evidence type="ECO:0000313" key="2">
    <source>
        <dbReference type="EMBL" id="KAJ7623477.1"/>
    </source>
</evidence>
<keyword evidence="3" id="KW-1185">Reference proteome</keyword>
<evidence type="ECO:0000313" key="3">
    <source>
        <dbReference type="Proteomes" id="UP001221142"/>
    </source>
</evidence>
<gene>
    <name evidence="2" type="ORF">FB45DRAFT_106665</name>
</gene>
<organism evidence="2 3">
    <name type="scientific">Roridomyces roridus</name>
    <dbReference type="NCBI Taxonomy" id="1738132"/>
    <lineage>
        <taxon>Eukaryota</taxon>
        <taxon>Fungi</taxon>
        <taxon>Dikarya</taxon>
        <taxon>Basidiomycota</taxon>
        <taxon>Agaricomycotina</taxon>
        <taxon>Agaricomycetes</taxon>
        <taxon>Agaricomycetidae</taxon>
        <taxon>Agaricales</taxon>
        <taxon>Marasmiineae</taxon>
        <taxon>Mycenaceae</taxon>
        <taxon>Roridomyces</taxon>
    </lineage>
</organism>
<dbReference type="Gene3D" id="3.30.429.10">
    <property type="entry name" value="Macrophage Migration Inhibitory Factor"/>
    <property type="match status" value="1"/>
</dbReference>
<dbReference type="Pfam" id="PF14832">
    <property type="entry name" value="Tautomerase_3"/>
    <property type="match status" value="1"/>
</dbReference>
<comment type="caution">
    <text evidence="2">The sequence shown here is derived from an EMBL/GenBank/DDBJ whole genome shotgun (WGS) entry which is preliminary data.</text>
</comment>
<sequence>MPLYEVWHSCPLTQAQHADLAERITTIHTTVFTVPAAFVHVRFTNCGTTEHYLGGKKRTGTMNMVIANVRTGSSRSQDQYESLCRQVEAAWIAAVGAPATQAETNVEFAGIFIHGVRTAGYEQGFMRPLAGGDSAWIRENLPQFQTLADGGNVFFQGMIAELKEREDFKSVFES</sequence>